<dbReference type="InterPro" id="IPR021436">
    <property type="entry name" value="DUF3085"/>
</dbReference>
<dbReference type="Pfam" id="PF11284">
    <property type="entry name" value="DUF3085"/>
    <property type="match status" value="1"/>
</dbReference>
<gene>
    <name evidence="1" type="ORF">LFZ47_04295</name>
</gene>
<evidence type="ECO:0008006" key="3">
    <source>
        <dbReference type="Google" id="ProtNLM"/>
    </source>
</evidence>
<dbReference type="EMBL" id="CP022139">
    <property type="protein sequence ID" value="ASG86860.1"/>
    <property type="molecule type" value="Genomic_DNA"/>
</dbReference>
<accession>A0A6C7C2S7</accession>
<sequence length="121" mass="13668">MGCFSPYFYRRNTMLIFNAKALKPVLLEARNNHCGVMLVKDNGVYIMSEIGEMTARGRKVAYAKGCHPKKDEAWWETARAEVGGDDFGEALNLTESMINRILNEDKPLHITVSDKALKIEC</sequence>
<dbReference type="Proteomes" id="UP000198067">
    <property type="component" value="Chromosome"/>
</dbReference>
<evidence type="ECO:0000313" key="1">
    <source>
        <dbReference type="EMBL" id="ASG86860.1"/>
    </source>
</evidence>
<proteinExistence type="predicted"/>
<name>A0A6C7C2S7_SALER</name>
<organism evidence="1 2">
    <name type="scientific">Salmonella enterica subsp. salamae serovar 55:k:z39 str. 1315K</name>
    <dbReference type="NCBI Taxonomy" id="1243602"/>
    <lineage>
        <taxon>Bacteria</taxon>
        <taxon>Pseudomonadati</taxon>
        <taxon>Pseudomonadota</taxon>
        <taxon>Gammaproteobacteria</taxon>
        <taxon>Enterobacterales</taxon>
        <taxon>Enterobacteriaceae</taxon>
        <taxon>Salmonella</taxon>
    </lineage>
</organism>
<reference evidence="1 2" key="1">
    <citation type="submission" date="2017-06" db="EMBL/GenBank/DDBJ databases">
        <title>Salmonella reference genomes for public health.</title>
        <authorList>
            <person name="Robertson J."/>
            <person name="Yoshida C."/>
            <person name="Gurnik S."/>
            <person name="Nash J."/>
        </authorList>
    </citation>
    <scope>NUCLEOTIDE SEQUENCE [LARGE SCALE GENOMIC DNA]</scope>
    <source>
        <strain evidence="1 2">1315K</strain>
    </source>
</reference>
<protein>
    <recommendedName>
        <fullName evidence="3">DUF3085 domain-containing protein</fullName>
    </recommendedName>
</protein>
<dbReference type="AlphaFoldDB" id="A0A6C7C2S7"/>
<evidence type="ECO:0000313" key="2">
    <source>
        <dbReference type="Proteomes" id="UP000198067"/>
    </source>
</evidence>